<feature type="transmembrane region" description="Helical" evidence="6">
    <location>
        <begin position="322"/>
        <end position="348"/>
    </location>
</feature>
<evidence type="ECO:0000313" key="7">
    <source>
        <dbReference type="EMBL" id="RQM12491.1"/>
    </source>
</evidence>
<evidence type="ECO:0000256" key="1">
    <source>
        <dbReference type="ARBA" id="ARBA00004141"/>
    </source>
</evidence>
<dbReference type="InterPro" id="IPR059112">
    <property type="entry name" value="CysZ/EI24"/>
</dbReference>
<dbReference type="Proteomes" id="UP000286097">
    <property type="component" value="Unassembled WGS sequence"/>
</dbReference>
<feature type="transmembrane region" description="Helical" evidence="6">
    <location>
        <begin position="563"/>
        <end position="587"/>
    </location>
</feature>
<dbReference type="PANTHER" id="PTHR34292">
    <property type="entry name" value="OUTER SPORE WALL PROTEIN LDS1"/>
    <property type="match status" value="1"/>
</dbReference>
<feature type="transmembrane region" description="Helical" evidence="6">
    <location>
        <begin position="451"/>
        <end position="479"/>
    </location>
</feature>
<evidence type="ECO:0000313" key="8">
    <source>
        <dbReference type="Proteomes" id="UP000286097"/>
    </source>
</evidence>
<accession>A0A3R7XF77</accession>
<keyword evidence="3 6" id="KW-1133">Transmembrane helix</keyword>
<comment type="subcellular location">
    <subcellularLocation>
        <location evidence="1">Membrane</location>
        <topology evidence="1">Multi-pass membrane protein</topology>
    </subcellularLocation>
</comment>
<reference evidence="7 8" key="1">
    <citation type="submission" date="2018-06" db="EMBL/GenBank/DDBJ databases">
        <title>Comparative genomics of downy mildews reveals potential adaptations to biotrophy.</title>
        <authorList>
            <person name="Fletcher K."/>
            <person name="Klosterman S.J."/>
            <person name="Derevnina L."/>
            <person name="Martin F."/>
            <person name="Koike S."/>
            <person name="Reyes Chin-Wo S."/>
            <person name="Mou B."/>
            <person name="Michelmore R."/>
        </authorList>
    </citation>
    <scope>NUCLEOTIDE SEQUENCE [LARGE SCALE GENOMIC DNA]</scope>
    <source>
        <strain evidence="7 8">R13</strain>
    </source>
</reference>
<feature type="transmembrane region" description="Helical" evidence="6">
    <location>
        <begin position="58"/>
        <end position="81"/>
    </location>
</feature>
<feature type="transmembrane region" description="Helical" evidence="6">
    <location>
        <begin position="631"/>
        <end position="658"/>
    </location>
</feature>
<evidence type="ECO:0000256" key="5">
    <source>
        <dbReference type="SAM" id="MobiDB-lite"/>
    </source>
</evidence>
<name>A0A3R7XF77_9STRA</name>
<keyword evidence="4 6" id="KW-0472">Membrane</keyword>
<feature type="transmembrane region" description="Helical" evidence="6">
    <location>
        <begin position="528"/>
        <end position="551"/>
    </location>
</feature>
<feature type="transmembrane region" description="Helical" evidence="6">
    <location>
        <begin position="705"/>
        <end position="728"/>
    </location>
</feature>
<feature type="compositionally biased region" description="Basic and acidic residues" evidence="5">
    <location>
        <begin position="748"/>
        <end position="766"/>
    </location>
</feature>
<evidence type="ECO:0000256" key="4">
    <source>
        <dbReference type="ARBA" id="ARBA00023136"/>
    </source>
</evidence>
<comment type="caution">
    <text evidence="7">The sequence shown here is derived from an EMBL/GenBank/DDBJ whole genome shotgun (WGS) entry which is preliminary data.</text>
</comment>
<dbReference type="AlphaFoldDB" id="A0A3R7XF77"/>
<organism evidence="7 8">
    <name type="scientific">Peronospora effusa</name>
    <dbReference type="NCBI Taxonomy" id="542832"/>
    <lineage>
        <taxon>Eukaryota</taxon>
        <taxon>Sar</taxon>
        <taxon>Stramenopiles</taxon>
        <taxon>Oomycota</taxon>
        <taxon>Peronosporomycetes</taxon>
        <taxon>Peronosporales</taxon>
        <taxon>Peronosporaceae</taxon>
        <taxon>Peronospora</taxon>
    </lineage>
</organism>
<dbReference type="InterPro" id="IPR052786">
    <property type="entry name" value="Spore_wall_assembly"/>
</dbReference>
<feature type="transmembrane region" description="Helical" evidence="6">
    <location>
        <begin position="280"/>
        <end position="302"/>
    </location>
</feature>
<evidence type="ECO:0000256" key="3">
    <source>
        <dbReference type="ARBA" id="ARBA00022989"/>
    </source>
</evidence>
<evidence type="ECO:0000256" key="6">
    <source>
        <dbReference type="SAM" id="Phobius"/>
    </source>
</evidence>
<dbReference type="PANTHER" id="PTHR34292:SF2">
    <property type="entry name" value="OUTER SPORE WALL PROTEIN LDS1"/>
    <property type="match status" value="1"/>
</dbReference>
<feature type="transmembrane region" description="Helical" evidence="6">
    <location>
        <begin position="18"/>
        <end position="46"/>
    </location>
</feature>
<evidence type="ECO:0000256" key="2">
    <source>
        <dbReference type="ARBA" id="ARBA00022692"/>
    </source>
</evidence>
<dbReference type="EMBL" id="QKXF01000329">
    <property type="protein sequence ID" value="RQM12491.1"/>
    <property type="molecule type" value="Genomic_DNA"/>
</dbReference>
<keyword evidence="2 6" id="KW-0812">Transmembrane</keyword>
<protein>
    <submittedName>
        <fullName evidence="7">Uncharacterized protein</fullName>
    </submittedName>
</protein>
<dbReference type="Pfam" id="PF07264">
    <property type="entry name" value="EI24"/>
    <property type="match status" value="3"/>
</dbReference>
<feature type="transmembrane region" description="Helical" evidence="6">
    <location>
        <begin position="387"/>
        <end position="406"/>
    </location>
</feature>
<dbReference type="VEuPathDB" id="FungiDB:DD237_008070"/>
<feature type="transmembrane region" description="Helical" evidence="6">
    <location>
        <begin position="128"/>
        <end position="155"/>
    </location>
</feature>
<proteinExistence type="predicted"/>
<feature type="transmembrane region" description="Helical" evidence="6">
    <location>
        <begin position="202"/>
        <end position="223"/>
    </location>
</feature>
<sequence>MTLYVVQGIAYFISHPRLWLATLCPLVLTLLVAIITVVMLFAVALYPQAKGLEEAGVVLWLSWLLGVMIVLVEIFLVTFIFNSLIMGCYEDKIFEQVMVARGCKELVENEERHAGFLRKCRSCYRVSFWMKLGLLLITLPLNLLPIIGSILYAWLNGTIVAWEFHLLYFEFKNFSYGQQRAFVNNHKVQYSSFGMQALLMEMIPGVGLLSVFTNAVGAALFAAQLEEEEKERMQMQQGELEQYYNITYIDSYFSIYQRIMSTYVAQGLAYFLAHPSLWRLTLCPILLTIVVGMTTMIVLFAAAMHPQEQGLYNAGVSEGLSWALAVMLCLVESFVIVMLFSLICLACYQDKVFEFVMRQQGHEQLMNSKRTHASCLRLCSSCCRISVLFRLGLLVVTMPLNVVPVVGNAMYAWLNGTIVAWEYHFFYFELKNYSFKQQQALINERSLQYSLFGMQALLLEMIPGIGAVCMFTNTAGAALFASNIEKEDTAKNSQQADSYHSLVMSTYPLRGVLYFLRDKHLWRLTICPVLLTIVVAIGVAITLFTFTLHWQEETLYDFGLSSFFAWLIAVSFVIIEVFIVTVIYGLVALEWFKDKIFAYVLIQRGYRELVENEERHSPFFRVITSCCRVSVLLRLGLLILTLPLNMVPVLGNVMYAWLNGTLLAWESHLYYFEMKAFDFDQQKEIIAKRKFQYSAFGMQAVLLEMIPVAGAFFMFTNAAGAALFAASIEKDIEMHGRQKKSYGLGNDHVVKKSQEKTKKSREKTQKMDTAPLVNKGSSYVPPYGSN</sequence>
<feature type="region of interest" description="Disordered" evidence="5">
    <location>
        <begin position="742"/>
        <end position="786"/>
    </location>
</feature>
<gene>
    <name evidence="7" type="ORF">DD237_008070</name>
</gene>